<dbReference type="RefSeq" id="WP_169741936.1">
    <property type="nucleotide sequence ID" value="NZ_JOIJ01000006.1"/>
</dbReference>
<proteinExistence type="predicted"/>
<feature type="compositionally biased region" description="Basic residues" evidence="1">
    <location>
        <begin position="162"/>
        <end position="179"/>
    </location>
</feature>
<feature type="transmembrane region" description="Helical" evidence="2">
    <location>
        <begin position="66"/>
        <end position="89"/>
    </location>
</feature>
<evidence type="ECO:0000256" key="1">
    <source>
        <dbReference type="SAM" id="MobiDB-lite"/>
    </source>
</evidence>
<keyword evidence="4" id="KW-1185">Reference proteome</keyword>
<evidence type="ECO:0000313" key="3">
    <source>
        <dbReference type="EMBL" id="TWH18922.1"/>
    </source>
</evidence>
<evidence type="ECO:0000313" key="4">
    <source>
        <dbReference type="Proteomes" id="UP000317303"/>
    </source>
</evidence>
<dbReference type="NCBIfam" id="NF037996">
    <property type="entry name" value="B-4DMT"/>
    <property type="match status" value="1"/>
</dbReference>
<dbReference type="InterPro" id="IPR047958">
    <property type="entry name" value="B-4DMT-like"/>
</dbReference>
<feature type="compositionally biased region" description="Acidic residues" evidence="1">
    <location>
        <begin position="133"/>
        <end position="142"/>
    </location>
</feature>
<keyword evidence="2" id="KW-1133">Transmembrane helix</keyword>
<dbReference type="Proteomes" id="UP000317303">
    <property type="component" value="Unassembled WGS sequence"/>
</dbReference>
<dbReference type="EMBL" id="VLJV01000001">
    <property type="protein sequence ID" value="TWH18922.1"/>
    <property type="molecule type" value="Genomic_DNA"/>
</dbReference>
<organism evidence="3 4">
    <name type="scientific">Prauserella rugosa</name>
    <dbReference type="NCBI Taxonomy" id="43354"/>
    <lineage>
        <taxon>Bacteria</taxon>
        <taxon>Bacillati</taxon>
        <taxon>Actinomycetota</taxon>
        <taxon>Actinomycetes</taxon>
        <taxon>Pseudonocardiales</taxon>
        <taxon>Pseudonocardiaceae</taxon>
        <taxon>Prauserella</taxon>
    </lineage>
</organism>
<name>A0A660C611_9PSEU</name>
<feature type="compositionally biased region" description="Basic and acidic residues" evidence="1">
    <location>
        <begin position="226"/>
        <end position="236"/>
    </location>
</feature>
<gene>
    <name evidence="3" type="ORF">JD82_00743</name>
</gene>
<protein>
    <submittedName>
        <fullName evidence="3">Uncharacterized protein</fullName>
    </submittedName>
</protein>
<feature type="transmembrane region" description="Helical" evidence="2">
    <location>
        <begin position="33"/>
        <end position="54"/>
    </location>
</feature>
<accession>A0A660C611</accession>
<keyword evidence="2" id="KW-0472">Membrane</keyword>
<reference evidence="3 4" key="1">
    <citation type="submission" date="2019-07" db="EMBL/GenBank/DDBJ databases">
        <title>R&amp;d 2014.</title>
        <authorList>
            <person name="Klenk H.-P."/>
        </authorList>
    </citation>
    <scope>NUCLEOTIDE SEQUENCE [LARGE SCALE GENOMIC DNA]</scope>
    <source>
        <strain evidence="3 4">DSM 43194</strain>
    </source>
</reference>
<comment type="caution">
    <text evidence="3">The sequence shown here is derived from an EMBL/GenBank/DDBJ whole genome shotgun (WGS) entry which is preliminary data.</text>
</comment>
<dbReference type="AlphaFoldDB" id="A0A660C611"/>
<feature type="compositionally biased region" description="Gly residues" evidence="1">
    <location>
        <begin position="189"/>
        <end position="199"/>
    </location>
</feature>
<feature type="region of interest" description="Disordered" evidence="1">
    <location>
        <begin position="129"/>
        <end position="263"/>
    </location>
</feature>
<evidence type="ECO:0000256" key="2">
    <source>
        <dbReference type="SAM" id="Phobius"/>
    </source>
</evidence>
<feature type="transmembrane region" description="Helical" evidence="2">
    <location>
        <begin position="101"/>
        <end position="123"/>
    </location>
</feature>
<keyword evidence="2" id="KW-0812">Transmembrane</keyword>
<sequence length="263" mass="26755">MAPWVLRTLGMAVLHAAAAVALAKIAVFQPGDTTFARAAALALLVGAAALWGALDGWTSRPDSGRTWFIAGLVAGPLAGVLSVIGKAALVDQTGTGELGAALTGGAAFTALLVIVPAAVGLLVGGRLPRPGGDLDDDPEETEQDSRTGDSGTGDSGSETTGRTRRSGRTRTRSRRHRATAGRDADPEGSGAGSVDGAGSVGDADGVEGDAWKAPAVAEIPSGPDPARAKPDEREETVMTAKPRPYRHPRPSPRTPRGTDDTTR</sequence>